<dbReference type="Gene3D" id="1.20.1720.10">
    <property type="entry name" value="Multidrug resistance protein D"/>
    <property type="match status" value="1"/>
</dbReference>
<dbReference type="PANTHER" id="PTHR23502">
    <property type="entry name" value="MAJOR FACILITATOR SUPERFAMILY"/>
    <property type="match status" value="1"/>
</dbReference>
<sequence length="763" mass="84045">MSARSSNTLAENKPQNQWHHADVPQDVGRDSSNRRVADAPIQAFGRDDTKRDQYQVTLDASEDPKAMSTCRKWVIVLVISSAALCATFASSIAAFTEEGLVEDLHTVHEVAILSVSLFVLGLGLGPLLVGPLSEVYGRNSIYRASYFFFWVFTWPVAFPPDIATFLVFRFISGFCSSAFLSVAGGSVSDLFTNDQVGSPMGVYTMSPFLGPALGPLIAGFICQNTDWRWTFRLLLIMQFVLIIMLLLFVPETYIPVVLKRKAAALRRSTGNDRYWAPLDRREGSLGHAILLSCYTPFQLIIFDRMALLLDMWNALVLGILYLTFQAYPIIYEDVHGFNMQDTGMAFLGLGIGILAALATQPLWNRFNRKQAEKFTGTPPPESCLIMGQVGGVMVSVSLFWLAFTTYKAVPWIVPIIASVPFGWGVYYIYTSTFTYLIVAYRPVAASAMAGNTAMRCSFAAAFPLFAGQMYDTLGTVGATALLAGLMTLMMPLPTTPRTSIETLPAANAEKHGYGESPVLLPGPKSQSKDEEAGNPSPFPTIIPTRLDEYQVTLDPNEDPQNISTFRKWVIVLIIASAALCTSFASSAAAFTEEGVAKDLHTVHEVSILSISLSIEGLGLGPLIVAPLSEIYGRNVVYRVSYFLFWVLTWPTAFPPDIATFLVFRFITGFCGSAFLSVAGGSISDLFTNSTVALPMAVYAMSPFLGPVLGPLISGFICQNVDWRWVYRVLLIWQFVMLVLLVFLVPETYAPVLERRKAERRVLW</sequence>
<name>J4GFT8_9APHY</name>
<dbReference type="OrthoDB" id="3561359at2759"/>
<comment type="subcellular location">
    <subcellularLocation>
        <location evidence="1">Membrane</location>
        <topology evidence="1">Multi-pass membrane protein</topology>
    </subcellularLocation>
</comment>
<proteinExistence type="predicted"/>
<dbReference type="Pfam" id="PF07690">
    <property type="entry name" value="MFS_1"/>
    <property type="match status" value="2"/>
</dbReference>
<protein>
    <recommendedName>
        <fullName evidence="7">Major facilitator superfamily (MFS) profile domain-containing protein</fullName>
    </recommendedName>
</protein>
<feature type="region of interest" description="Disordered" evidence="5">
    <location>
        <begin position="1"/>
        <end position="42"/>
    </location>
</feature>
<evidence type="ECO:0000256" key="3">
    <source>
        <dbReference type="ARBA" id="ARBA00022989"/>
    </source>
</evidence>
<feature type="transmembrane region" description="Helical" evidence="6">
    <location>
        <begin position="233"/>
        <end position="258"/>
    </location>
</feature>
<feature type="transmembrane region" description="Helical" evidence="6">
    <location>
        <begin position="110"/>
        <end position="129"/>
    </location>
</feature>
<evidence type="ECO:0000259" key="7">
    <source>
        <dbReference type="PROSITE" id="PS50850"/>
    </source>
</evidence>
<feature type="transmembrane region" description="Helical" evidence="6">
    <location>
        <begin position="658"/>
        <end position="679"/>
    </location>
</feature>
<keyword evidence="3 6" id="KW-1133">Transmembrane helix</keyword>
<dbReference type="GO" id="GO:0022857">
    <property type="term" value="F:transmembrane transporter activity"/>
    <property type="evidence" value="ECO:0007669"/>
    <property type="project" value="InterPro"/>
</dbReference>
<feature type="transmembrane region" description="Helical" evidence="6">
    <location>
        <begin position="691"/>
        <end position="712"/>
    </location>
</feature>
<reference evidence="8 9" key="1">
    <citation type="journal article" date="2012" name="Appl. Environ. Microbiol.">
        <title>Short-read sequencing for genomic analysis of the brown rot fungus Fibroporia radiculosa.</title>
        <authorList>
            <person name="Tang J.D."/>
            <person name="Perkins A.D."/>
            <person name="Sonstegard T.S."/>
            <person name="Schroeder S.G."/>
            <person name="Burgess S.C."/>
            <person name="Diehl S.V."/>
        </authorList>
    </citation>
    <scope>NUCLEOTIDE SEQUENCE [LARGE SCALE GENOMIC DNA]</scope>
    <source>
        <strain evidence="8 9">TFFH 294</strain>
    </source>
</reference>
<dbReference type="PANTHER" id="PTHR23502:SF7">
    <property type="entry name" value="DRUG_PROTON ANTIPORTER YHK8-RELATED"/>
    <property type="match status" value="1"/>
</dbReference>
<feature type="domain" description="Major facilitator superfamily (MFS) profile" evidence="7">
    <location>
        <begin position="75"/>
        <end position="748"/>
    </location>
</feature>
<feature type="transmembrane region" description="Helical" evidence="6">
    <location>
        <begin position="605"/>
        <end position="628"/>
    </location>
</feature>
<accession>J4GFT8</accession>
<dbReference type="RefSeq" id="XP_012184936.1">
    <property type="nucleotide sequence ID" value="XM_012329546.1"/>
</dbReference>
<feature type="transmembrane region" description="Helical" evidence="6">
    <location>
        <begin position="383"/>
        <end position="403"/>
    </location>
</feature>
<feature type="transmembrane region" description="Helical" evidence="6">
    <location>
        <begin position="141"/>
        <end position="160"/>
    </location>
</feature>
<keyword evidence="2 6" id="KW-0812">Transmembrane</keyword>
<dbReference type="GO" id="GO:0005886">
    <property type="term" value="C:plasma membrane"/>
    <property type="evidence" value="ECO:0007669"/>
    <property type="project" value="TreeGrafter"/>
</dbReference>
<dbReference type="STRING" id="599839.J4GFT8"/>
<evidence type="ECO:0000313" key="9">
    <source>
        <dbReference type="Proteomes" id="UP000006352"/>
    </source>
</evidence>
<dbReference type="InterPro" id="IPR020846">
    <property type="entry name" value="MFS_dom"/>
</dbReference>
<feature type="transmembrane region" description="Helical" evidence="6">
    <location>
        <begin position="442"/>
        <end position="466"/>
    </location>
</feature>
<evidence type="ECO:0000313" key="8">
    <source>
        <dbReference type="EMBL" id="CCM05653.1"/>
    </source>
</evidence>
<feature type="transmembrane region" description="Helical" evidence="6">
    <location>
        <begin position="409"/>
        <end position="430"/>
    </location>
</feature>
<keyword evidence="9" id="KW-1185">Reference proteome</keyword>
<dbReference type="InterPro" id="IPR036259">
    <property type="entry name" value="MFS_trans_sf"/>
</dbReference>
<dbReference type="GeneID" id="24100564"/>
<organism evidence="8 9">
    <name type="scientific">Fibroporia radiculosa</name>
    <dbReference type="NCBI Taxonomy" id="599839"/>
    <lineage>
        <taxon>Eukaryota</taxon>
        <taxon>Fungi</taxon>
        <taxon>Dikarya</taxon>
        <taxon>Basidiomycota</taxon>
        <taxon>Agaricomycotina</taxon>
        <taxon>Agaricomycetes</taxon>
        <taxon>Polyporales</taxon>
        <taxon>Fibroporiaceae</taxon>
        <taxon>Fibroporia</taxon>
    </lineage>
</organism>
<dbReference type="SUPFAM" id="SSF103473">
    <property type="entry name" value="MFS general substrate transporter"/>
    <property type="match status" value="2"/>
</dbReference>
<dbReference type="AlphaFoldDB" id="J4GFT8"/>
<dbReference type="InterPro" id="IPR011701">
    <property type="entry name" value="MFS"/>
</dbReference>
<dbReference type="CDD" id="cd17323">
    <property type="entry name" value="MFS_Tpo1_MDR_like"/>
    <property type="match status" value="1"/>
</dbReference>
<evidence type="ECO:0000256" key="4">
    <source>
        <dbReference type="ARBA" id="ARBA00023136"/>
    </source>
</evidence>
<dbReference type="EMBL" id="HE797199">
    <property type="protein sequence ID" value="CCM05653.1"/>
    <property type="molecule type" value="Genomic_DNA"/>
</dbReference>
<feature type="transmembrane region" description="Helical" evidence="6">
    <location>
        <begin position="305"/>
        <end position="324"/>
    </location>
</feature>
<evidence type="ECO:0000256" key="2">
    <source>
        <dbReference type="ARBA" id="ARBA00022692"/>
    </source>
</evidence>
<feature type="transmembrane region" description="Helical" evidence="6">
    <location>
        <begin position="73"/>
        <end position="95"/>
    </location>
</feature>
<gene>
    <name evidence="8" type="ORF">FIBRA_07883</name>
</gene>
<feature type="transmembrane region" description="Helical" evidence="6">
    <location>
        <begin position="200"/>
        <end position="221"/>
    </location>
</feature>
<dbReference type="Proteomes" id="UP000006352">
    <property type="component" value="Unassembled WGS sequence"/>
</dbReference>
<feature type="compositionally biased region" description="Polar residues" evidence="5">
    <location>
        <begin position="1"/>
        <end position="18"/>
    </location>
</feature>
<feature type="transmembrane region" description="Helical" evidence="6">
    <location>
        <begin position="635"/>
        <end position="652"/>
    </location>
</feature>
<feature type="transmembrane region" description="Helical" evidence="6">
    <location>
        <begin position="166"/>
        <end position="188"/>
    </location>
</feature>
<evidence type="ECO:0000256" key="1">
    <source>
        <dbReference type="ARBA" id="ARBA00004141"/>
    </source>
</evidence>
<dbReference type="PROSITE" id="PS50850">
    <property type="entry name" value="MFS"/>
    <property type="match status" value="1"/>
</dbReference>
<keyword evidence="4 6" id="KW-0472">Membrane</keyword>
<dbReference type="HOGENOM" id="CLU_365635_0_0_1"/>
<feature type="transmembrane region" description="Helical" evidence="6">
    <location>
        <begin position="724"/>
        <end position="745"/>
    </location>
</feature>
<evidence type="ECO:0000256" key="5">
    <source>
        <dbReference type="SAM" id="MobiDB-lite"/>
    </source>
</evidence>
<dbReference type="FunFam" id="1.20.1250.20:FF:000082">
    <property type="entry name" value="MFS multidrug transporter, putative"/>
    <property type="match status" value="1"/>
</dbReference>
<feature type="transmembrane region" description="Helical" evidence="6">
    <location>
        <begin position="472"/>
        <end position="492"/>
    </location>
</feature>
<dbReference type="InParanoid" id="J4GFT8"/>
<dbReference type="Gene3D" id="1.20.1250.20">
    <property type="entry name" value="MFS general substrate transporter like domains"/>
    <property type="match status" value="1"/>
</dbReference>
<feature type="transmembrane region" description="Helical" evidence="6">
    <location>
        <begin position="344"/>
        <end position="363"/>
    </location>
</feature>
<feature type="transmembrane region" description="Helical" evidence="6">
    <location>
        <begin position="568"/>
        <end position="590"/>
    </location>
</feature>
<feature type="region of interest" description="Disordered" evidence="5">
    <location>
        <begin position="512"/>
        <end position="539"/>
    </location>
</feature>
<evidence type="ECO:0000256" key="6">
    <source>
        <dbReference type="SAM" id="Phobius"/>
    </source>
</evidence>
<feature type="compositionally biased region" description="Basic and acidic residues" evidence="5">
    <location>
        <begin position="19"/>
        <end position="37"/>
    </location>
</feature>